<evidence type="ECO:0000259" key="5">
    <source>
        <dbReference type="PROSITE" id="PS51473"/>
    </source>
</evidence>
<dbReference type="Gene3D" id="3.30.430.20">
    <property type="entry name" value="Gnk2 domain, C-X8-C-X2-C motif"/>
    <property type="match status" value="3"/>
</dbReference>
<feature type="domain" description="Gnk2-homologous" evidence="5">
    <location>
        <begin position="26"/>
        <end position="133"/>
    </location>
</feature>
<gene>
    <name evidence="6" type="ORF">RJ639_021033</name>
</gene>
<feature type="compositionally biased region" description="Polar residues" evidence="3">
    <location>
        <begin position="342"/>
        <end position="352"/>
    </location>
</feature>
<dbReference type="PANTHER" id="PTHR32099">
    <property type="entry name" value="CYSTEINE-RICH REPEAT SECRETORY PROTEIN"/>
    <property type="match status" value="1"/>
</dbReference>
<evidence type="ECO:0000256" key="1">
    <source>
        <dbReference type="ARBA" id="ARBA00022729"/>
    </source>
</evidence>
<evidence type="ECO:0000313" key="7">
    <source>
        <dbReference type="Proteomes" id="UP001188597"/>
    </source>
</evidence>
<sequence>MDSPRLCICFLFILNFLVSLTTSQSELRFNRCSESGNYTSNSTYAANLKALLSSIPTSSDLNSDGFFNASIGRNPDQVYAVGLCRGDLAVASCRICLNDTVFTIEKEGRDSGNYTTNSTYARNLNALLSSIPASSDLNSDGFFNASIGQNSNQRRSGGRQLPSCLNDSVEAITQACPNEKEAGRWHDNCMLRFSNRNILGSMDDGFVYVAWNIGNATNQTQLNDVLGNLLPRLRDRAAAGVVRKYAADVADYTSLSKIYALEQCTPDISVMDCGRCLDVARTDVTTYCNGRLGCSSIKPSCVLRYETYEFFQPPADAPPPPPLPPRSTPAPPTAQPPPDTPVNSGNMDQQPDVNEQEVDDVCILQSRQFNVHGGNVHEVPKLGMEFDSEQHAFDYYSEYAHRVGFSVRNTLRKGLGS</sequence>
<keyword evidence="7" id="KW-1185">Reference proteome</keyword>
<dbReference type="PANTHER" id="PTHR32099:SF51">
    <property type="entry name" value="CYSTEINE-RICH RECEPTOR-LIKE PROTEIN KINASE 25 ISOFORM X1"/>
    <property type="match status" value="1"/>
</dbReference>
<proteinExistence type="predicted"/>
<feature type="region of interest" description="Disordered" evidence="3">
    <location>
        <begin position="313"/>
        <end position="352"/>
    </location>
</feature>
<evidence type="ECO:0000313" key="6">
    <source>
        <dbReference type="EMBL" id="KAK3000484.1"/>
    </source>
</evidence>
<feature type="compositionally biased region" description="Pro residues" evidence="3">
    <location>
        <begin position="315"/>
        <end position="340"/>
    </location>
</feature>
<dbReference type="EMBL" id="JAVXUP010002997">
    <property type="protein sequence ID" value="KAK3000484.1"/>
    <property type="molecule type" value="Genomic_DNA"/>
</dbReference>
<keyword evidence="2" id="KW-0677">Repeat</keyword>
<feature type="signal peptide" evidence="4">
    <location>
        <begin position="1"/>
        <end position="23"/>
    </location>
</feature>
<dbReference type="InterPro" id="IPR002902">
    <property type="entry name" value="GNK2"/>
</dbReference>
<reference evidence="6" key="1">
    <citation type="submission" date="2022-12" db="EMBL/GenBank/DDBJ databases">
        <title>Draft genome assemblies for two species of Escallonia (Escalloniales).</title>
        <authorList>
            <person name="Chanderbali A."/>
            <person name="Dervinis C."/>
            <person name="Anghel I."/>
            <person name="Soltis D."/>
            <person name="Soltis P."/>
            <person name="Zapata F."/>
        </authorList>
    </citation>
    <scope>NUCLEOTIDE SEQUENCE</scope>
    <source>
        <strain evidence="6">UCBG64.0493</strain>
        <tissue evidence="6">Leaf</tissue>
    </source>
</reference>
<dbReference type="PROSITE" id="PS51473">
    <property type="entry name" value="GNK2"/>
    <property type="match status" value="2"/>
</dbReference>
<name>A0AA88V2J7_9ASTE</name>
<keyword evidence="1 4" id="KW-0732">Signal</keyword>
<feature type="chain" id="PRO_5041708030" description="Gnk2-homologous domain-containing protein" evidence="4">
    <location>
        <begin position="24"/>
        <end position="417"/>
    </location>
</feature>
<evidence type="ECO:0000256" key="2">
    <source>
        <dbReference type="ARBA" id="ARBA00022737"/>
    </source>
</evidence>
<dbReference type="AlphaFoldDB" id="A0AA88V2J7"/>
<dbReference type="Pfam" id="PF01657">
    <property type="entry name" value="Stress-antifung"/>
    <property type="match status" value="3"/>
</dbReference>
<evidence type="ECO:0000256" key="4">
    <source>
        <dbReference type="SAM" id="SignalP"/>
    </source>
</evidence>
<dbReference type="Proteomes" id="UP001188597">
    <property type="component" value="Unassembled WGS sequence"/>
</dbReference>
<evidence type="ECO:0000256" key="3">
    <source>
        <dbReference type="SAM" id="MobiDB-lite"/>
    </source>
</evidence>
<dbReference type="InterPro" id="IPR038408">
    <property type="entry name" value="GNK2_sf"/>
</dbReference>
<organism evidence="6 7">
    <name type="scientific">Escallonia herrerae</name>
    <dbReference type="NCBI Taxonomy" id="1293975"/>
    <lineage>
        <taxon>Eukaryota</taxon>
        <taxon>Viridiplantae</taxon>
        <taxon>Streptophyta</taxon>
        <taxon>Embryophyta</taxon>
        <taxon>Tracheophyta</taxon>
        <taxon>Spermatophyta</taxon>
        <taxon>Magnoliopsida</taxon>
        <taxon>eudicotyledons</taxon>
        <taxon>Gunneridae</taxon>
        <taxon>Pentapetalae</taxon>
        <taxon>asterids</taxon>
        <taxon>campanulids</taxon>
        <taxon>Escalloniales</taxon>
        <taxon>Escalloniaceae</taxon>
        <taxon>Escallonia</taxon>
    </lineage>
</organism>
<protein>
    <recommendedName>
        <fullName evidence="5">Gnk2-homologous domain-containing protein</fullName>
    </recommendedName>
</protein>
<dbReference type="CDD" id="cd23509">
    <property type="entry name" value="Gnk2-like"/>
    <property type="match status" value="2"/>
</dbReference>
<feature type="domain" description="Gnk2-homologous" evidence="5">
    <location>
        <begin position="204"/>
        <end position="310"/>
    </location>
</feature>
<comment type="caution">
    <text evidence="6">The sequence shown here is derived from an EMBL/GenBank/DDBJ whole genome shotgun (WGS) entry which is preliminary data.</text>
</comment>
<accession>A0AA88V2J7</accession>